<accession>A0AA92K5M1</accession>
<dbReference type="Proteomes" id="UP000593970">
    <property type="component" value="Plasmid pUW774mp"/>
</dbReference>
<dbReference type="AlphaFoldDB" id="A0AA92K5M1"/>
<proteinExistence type="predicted"/>
<evidence type="ECO:0000313" key="2">
    <source>
        <dbReference type="Proteomes" id="UP000593970"/>
    </source>
</evidence>
<geneLocation type="plasmid" evidence="1 2">
    <name>pUW774mp</name>
</geneLocation>
<sequence>MSDCFAITERERLLLHRLATSVCLSSHAEELVRIQQVLTVTRLAQHKLDWAVAWIGTLQADLEGLRRVGDWETMMSVALDLLGYSLDALLAAHRKTNPTPKWRFSLLRALAPDWEEGMPGLPTRTTAISAAVTLFCTPTELSPQSVYEWVLSILAFSRRIVPWAEWQLLGLGTPFAALQRRTATRNELPLGHLALGVQLRYRDGRFKIQSVTRCGYCVTVSKELISLLCLFDGTTSRETLRFGDNADEEAKQLDGANALVRLNGFFADPFNDWNSIAATLLDSVVGLPRFSGRSSS</sequence>
<protein>
    <submittedName>
        <fullName evidence="1">Uncharacterized protein</fullName>
    </submittedName>
</protein>
<gene>
    <name evidence="1" type="ORF">HF909_21805</name>
</gene>
<evidence type="ECO:0000313" key="1">
    <source>
        <dbReference type="EMBL" id="QOK99020.1"/>
    </source>
</evidence>
<name>A0AA92K5M1_RALSL</name>
<dbReference type="EMBL" id="CP051170">
    <property type="protein sequence ID" value="QOK99020.1"/>
    <property type="molecule type" value="Genomic_DNA"/>
</dbReference>
<reference evidence="2" key="1">
    <citation type="submission" date="2020-04" db="EMBL/GenBank/DDBJ databases">
        <title>Ralstonia solanacearum UW576, UW763, UW773, and UW774.</title>
        <authorList>
            <person name="Steidl O."/>
            <person name="Truchon A."/>
            <person name="Allen C."/>
        </authorList>
    </citation>
    <scope>NUCLEOTIDE SEQUENCE [LARGE SCALE GENOMIC DNA]</scope>
    <source>
        <strain evidence="2">UW774</strain>
        <plasmid evidence="2">pUW774mp</plasmid>
    </source>
</reference>
<organism evidence="1 2">
    <name type="scientific">Ralstonia solanacearum</name>
    <name type="common">Pseudomonas solanacearum</name>
    <dbReference type="NCBI Taxonomy" id="305"/>
    <lineage>
        <taxon>Bacteria</taxon>
        <taxon>Pseudomonadati</taxon>
        <taxon>Pseudomonadota</taxon>
        <taxon>Betaproteobacteria</taxon>
        <taxon>Burkholderiales</taxon>
        <taxon>Burkholderiaceae</taxon>
        <taxon>Ralstonia</taxon>
        <taxon>Ralstonia solanacearum species complex</taxon>
    </lineage>
</organism>
<keyword evidence="1" id="KW-0614">Plasmid</keyword>